<evidence type="ECO:0000313" key="3">
    <source>
        <dbReference type="Proteomes" id="UP000181790"/>
    </source>
</evidence>
<dbReference type="OrthoDB" id="581532at2"/>
<dbReference type="Proteomes" id="UP000181790">
    <property type="component" value="Unassembled WGS sequence"/>
</dbReference>
<dbReference type="PANTHER" id="PTHR14237">
    <property type="entry name" value="MOLYBDOPTERIN COFACTOR SULFURASE MOSC"/>
    <property type="match status" value="1"/>
</dbReference>
<dbReference type="GO" id="GO:0003824">
    <property type="term" value="F:catalytic activity"/>
    <property type="evidence" value="ECO:0007669"/>
    <property type="project" value="InterPro"/>
</dbReference>
<evidence type="ECO:0000313" key="2">
    <source>
        <dbReference type="EMBL" id="OIN56631.1"/>
    </source>
</evidence>
<dbReference type="InterPro" id="IPR005302">
    <property type="entry name" value="MoCF_Sase_C"/>
</dbReference>
<dbReference type="InterPro" id="IPR011037">
    <property type="entry name" value="Pyrv_Knase-like_insert_dom_sf"/>
</dbReference>
<proteinExistence type="predicted"/>
<comment type="caution">
    <text evidence="2">The sequence shown here is derived from an EMBL/GenBank/DDBJ whole genome shotgun (WGS) entry which is preliminary data.</text>
</comment>
<reference evidence="2 3" key="1">
    <citation type="submission" date="2016-10" db="EMBL/GenBank/DDBJ databases">
        <title>Arsenicibacter rosenii gen. nov., sp. nov., an efficient arsenic-methylating bacterium isolated from an arsenic-contaminated paddy soil.</title>
        <authorList>
            <person name="Huang K."/>
        </authorList>
    </citation>
    <scope>NUCLEOTIDE SEQUENCE [LARGE SCALE GENOMIC DNA]</scope>
    <source>
        <strain evidence="2 3">SM-1</strain>
    </source>
</reference>
<dbReference type="InterPro" id="IPR005303">
    <property type="entry name" value="MOCOS_middle"/>
</dbReference>
<dbReference type="RefSeq" id="WP_071505703.1">
    <property type="nucleotide sequence ID" value="NZ_MORL01000020.1"/>
</dbReference>
<dbReference type="AlphaFoldDB" id="A0A1S2VD09"/>
<dbReference type="GO" id="GO:0030151">
    <property type="term" value="F:molybdenum ion binding"/>
    <property type="evidence" value="ECO:0007669"/>
    <property type="project" value="InterPro"/>
</dbReference>
<dbReference type="SUPFAM" id="SSF141673">
    <property type="entry name" value="MOSC N-terminal domain-like"/>
    <property type="match status" value="1"/>
</dbReference>
<gene>
    <name evidence="2" type="ORF">BLX24_23660</name>
</gene>
<dbReference type="GO" id="GO:0030170">
    <property type="term" value="F:pyridoxal phosphate binding"/>
    <property type="evidence" value="ECO:0007669"/>
    <property type="project" value="InterPro"/>
</dbReference>
<accession>A0A1S2VD09</accession>
<dbReference type="Pfam" id="PF03473">
    <property type="entry name" value="MOSC"/>
    <property type="match status" value="1"/>
</dbReference>
<evidence type="ECO:0000259" key="1">
    <source>
        <dbReference type="PROSITE" id="PS51340"/>
    </source>
</evidence>
<dbReference type="SUPFAM" id="SSF50800">
    <property type="entry name" value="PK beta-barrel domain-like"/>
    <property type="match status" value="1"/>
</dbReference>
<dbReference type="EMBL" id="MORL01000020">
    <property type="protein sequence ID" value="OIN56631.1"/>
    <property type="molecule type" value="Genomic_DNA"/>
</dbReference>
<name>A0A1S2VD09_9BACT</name>
<keyword evidence="3" id="KW-1185">Reference proteome</keyword>
<dbReference type="PROSITE" id="PS51340">
    <property type="entry name" value="MOSC"/>
    <property type="match status" value="1"/>
</dbReference>
<dbReference type="PANTHER" id="PTHR14237:SF19">
    <property type="entry name" value="MITOCHONDRIAL AMIDOXIME REDUCING COMPONENT 1"/>
    <property type="match status" value="1"/>
</dbReference>
<dbReference type="Pfam" id="PF03476">
    <property type="entry name" value="MOSC_N"/>
    <property type="match status" value="1"/>
</dbReference>
<organism evidence="2 3">
    <name type="scientific">Arsenicibacter rosenii</name>
    <dbReference type="NCBI Taxonomy" id="1750698"/>
    <lineage>
        <taxon>Bacteria</taxon>
        <taxon>Pseudomonadati</taxon>
        <taxon>Bacteroidota</taxon>
        <taxon>Cytophagia</taxon>
        <taxon>Cytophagales</taxon>
        <taxon>Spirosomataceae</taxon>
        <taxon>Arsenicibacter</taxon>
    </lineage>
</organism>
<feature type="domain" description="MOSC" evidence="1">
    <location>
        <begin position="129"/>
        <end position="269"/>
    </location>
</feature>
<protein>
    <submittedName>
        <fullName evidence="2">MOSC domain-containing protein</fullName>
    </submittedName>
</protein>
<sequence length="276" mass="30992">MPTIQDIRIYPVKSLGGVSVTEAVVEEKGFRYDRRYMLVSPNGIFITQRSCHQMALVDVALTGNSIKVWHRHAPDNVFNLPPEPAETPSSASINVTIWDSHDVPATILSREADEWFSQLLGQPCHLVFMPETTRRLIDAKYARNEEAVSFADGYPYLIIGQSSLDDLNSRLADPVTMTRFRPNIIVSGTPAYDEDTWKRFQLGKVPFYGPKPCARCVLTTIDPNTGETGREPLRTLTQYRKWTNKILFGQNAIATQTGVLRVGDELTIHEKGEALV</sequence>